<dbReference type="Proteomes" id="UP000009183">
    <property type="component" value="Chromosome 14"/>
</dbReference>
<dbReference type="AlphaFoldDB" id="F6HTV2"/>
<evidence type="ECO:0000313" key="2">
    <source>
        <dbReference type="Proteomes" id="UP000009183"/>
    </source>
</evidence>
<sequence>MIFLSAFFEYLSAALWTCKPIPLPFVKMGERPLPTARLEEIIFVLKELARLVIHPETASVLPLHPYLKGGLAEENHDRRPHLLVLFASFCELVISRFSGGKRDIEGPC</sequence>
<reference evidence="2" key="1">
    <citation type="journal article" date="2007" name="Nature">
        <title>The grapevine genome sequence suggests ancestral hexaploidization in major angiosperm phyla.</title>
        <authorList>
            <consortium name="The French-Italian Public Consortium for Grapevine Genome Characterization."/>
            <person name="Jaillon O."/>
            <person name="Aury J.-M."/>
            <person name="Noel B."/>
            <person name="Policriti A."/>
            <person name="Clepet C."/>
            <person name="Casagrande A."/>
            <person name="Choisne N."/>
            <person name="Aubourg S."/>
            <person name="Vitulo N."/>
            <person name="Jubin C."/>
            <person name="Vezzi A."/>
            <person name="Legeai F."/>
            <person name="Hugueney P."/>
            <person name="Dasilva C."/>
            <person name="Horner D."/>
            <person name="Mica E."/>
            <person name="Jublot D."/>
            <person name="Poulain J."/>
            <person name="Bruyere C."/>
            <person name="Billault A."/>
            <person name="Segurens B."/>
            <person name="Gouyvenoux M."/>
            <person name="Ugarte E."/>
            <person name="Cattonaro F."/>
            <person name="Anthouard V."/>
            <person name="Vico V."/>
            <person name="Del Fabbro C."/>
            <person name="Alaux M."/>
            <person name="Di Gaspero G."/>
            <person name="Dumas V."/>
            <person name="Felice N."/>
            <person name="Paillard S."/>
            <person name="Juman I."/>
            <person name="Moroldo M."/>
            <person name="Scalabrin S."/>
            <person name="Canaguier A."/>
            <person name="Le Clainche I."/>
            <person name="Malacrida G."/>
            <person name="Durand E."/>
            <person name="Pesole G."/>
            <person name="Laucou V."/>
            <person name="Chatelet P."/>
            <person name="Merdinoglu D."/>
            <person name="Delledonne M."/>
            <person name="Pezzotti M."/>
            <person name="Lecharny A."/>
            <person name="Scarpelli C."/>
            <person name="Artiguenave F."/>
            <person name="Pe M.E."/>
            <person name="Valle G."/>
            <person name="Morgante M."/>
            <person name="Caboche M."/>
            <person name="Adam-Blondon A.-F."/>
            <person name="Weissenbach J."/>
            <person name="Quetier F."/>
            <person name="Wincker P."/>
        </authorList>
    </citation>
    <scope>NUCLEOTIDE SEQUENCE [LARGE SCALE GENOMIC DNA]</scope>
    <source>
        <strain evidence="2">cv. Pinot noir / PN40024</strain>
    </source>
</reference>
<dbReference type="EMBL" id="FN596249">
    <property type="protein sequence ID" value="CCB58113.1"/>
    <property type="molecule type" value="Genomic_DNA"/>
</dbReference>
<keyword evidence="2" id="KW-1185">Reference proteome</keyword>
<accession>F6HTV2</accession>
<dbReference type="PaxDb" id="29760-VIT_14s0030g01500.t01"/>
<dbReference type="OrthoDB" id="1721100at2759"/>
<dbReference type="eggNOG" id="KOG1848">
    <property type="taxonomic scope" value="Eukaryota"/>
</dbReference>
<dbReference type="HOGENOM" id="CLU_2201855_0_0_1"/>
<proteinExistence type="predicted"/>
<name>F6HTV2_VITVI</name>
<protein>
    <submittedName>
        <fullName evidence="1">Uncharacterized protein</fullName>
    </submittedName>
</protein>
<organism evidence="1 2">
    <name type="scientific">Vitis vinifera</name>
    <name type="common">Grape</name>
    <dbReference type="NCBI Taxonomy" id="29760"/>
    <lineage>
        <taxon>Eukaryota</taxon>
        <taxon>Viridiplantae</taxon>
        <taxon>Streptophyta</taxon>
        <taxon>Embryophyta</taxon>
        <taxon>Tracheophyta</taxon>
        <taxon>Spermatophyta</taxon>
        <taxon>Magnoliopsida</taxon>
        <taxon>eudicotyledons</taxon>
        <taxon>Gunneridae</taxon>
        <taxon>Pentapetalae</taxon>
        <taxon>rosids</taxon>
        <taxon>Vitales</taxon>
        <taxon>Vitaceae</taxon>
        <taxon>Viteae</taxon>
        <taxon>Vitis</taxon>
    </lineage>
</organism>
<dbReference type="STRING" id="29760.F6HTV2"/>
<evidence type="ECO:0000313" key="1">
    <source>
        <dbReference type="EMBL" id="CCB58113.1"/>
    </source>
</evidence>
<dbReference type="InParanoid" id="F6HTV2"/>
<gene>
    <name evidence="1" type="ordered locus">VIT_14s0030g01500</name>
</gene>